<evidence type="ECO:0000259" key="3">
    <source>
        <dbReference type="Pfam" id="PF26109"/>
    </source>
</evidence>
<organism evidence="4 5">
    <name type="scientific">Candidatus Thiodiazotropha endolucinida</name>
    <dbReference type="NCBI Taxonomy" id="1655433"/>
    <lineage>
        <taxon>Bacteria</taxon>
        <taxon>Pseudomonadati</taxon>
        <taxon>Pseudomonadota</taxon>
        <taxon>Gammaproteobacteria</taxon>
        <taxon>Chromatiales</taxon>
        <taxon>Sedimenticolaceae</taxon>
        <taxon>Candidatus Thiodiazotropha</taxon>
    </lineage>
</organism>
<dbReference type="AlphaFoldDB" id="A0A7Z0VLX4"/>
<evidence type="ECO:0000313" key="5">
    <source>
        <dbReference type="Proteomes" id="UP000094769"/>
    </source>
</evidence>
<feature type="domain" description="DNA-binding transcriptional repressor CapW C-terminal dimerisation" evidence="2">
    <location>
        <begin position="221"/>
        <end position="290"/>
    </location>
</feature>
<dbReference type="Pfam" id="PF13280">
    <property type="entry name" value="WYL"/>
    <property type="match status" value="1"/>
</dbReference>
<comment type="caution">
    <text evidence="4">The sequence shown here is derived from an EMBL/GenBank/DDBJ whole genome shotgun (WGS) entry which is preliminary data.</text>
</comment>
<dbReference type="InterPro" id="IPR059020">
    <property type="entry name" value="CapW_CTD"/>
</dbReference>
<keyword evidence="5" id="KW-1185">Reference proteome</keyword>
<evidence type="ECO:0000313" key="4">
    <source>
        <dbReference type="EMBL" id="ODJ87770.1"/>
    </source>
</evidence>
<feature type="domain" description="DNA-binding transcriptional repressor CapW winged helix-turn-helix" evidence="3">
    <location>
        <begin position="26"/>
        <end position="93"/>
    </location>
</feature>
<proteinExistence type="predicted"/>
<gene>
    <name evidence="4" type="ORF">CODIS_18780</name>
</gene>
<dbReference type="Pfam" id="PF26109">
    <property type="entry name" value="WHD_BrxR"/>
    <property type="match status" value="1"/>
</dbReference>
<reference evidence="4 5" key="1">
    <citation type="submission" date="2016-06" db="EMBL/GenBank/DDBJ databases">
        <title>Genome sequence of endosymbiont of Candidatus Endolucinida thiodiazotropha.</title>
        <authorList>
            <person name="Poehlein A."/>
            <person name="Koenig S."/>
            <person name="Heiden S.E."/>
            <person name="Thuermer A."/>
            <person name="Voget S."/>
            <person name="Daniel R."/>
            <person name="Markert S."/>
            <person name="Gros O."/>
            <person name="Schweder T."/>
        </authorList>
    </citation>
    <scope>NUCLEOTIDE SEQUENCE [LARGE SCALE GENOMIC DNA]</scope>
    <source>
        <strain evidence="4 5">COS</strain>
    </source>
</reference>
<evidence type="ECO:0000259" key="2">
    <source>
        <dbReference type="Pfam" id="PF26107"/>
    </source>
</evidence>
<dbReference type="PANTHER" id="PTHR34580">
    <property type="match status" value="1"/>
</dbReference>
<name>A0A7Z0VLX4_9GAMM</name>
<dbReference type="InterPro" id="IPR026881">
    <property type="entry name" value="WYL_dom"/>
</dbReference>
<sequence length="315" mass="35978">MMGTNAAKIGDHMPVMRLEDINQTQKERLSHIDFKVCFLGTIGRNDIVSRFGIKEAAATRDITLYKELAPKNLEYDTKAKIYTRSNGFEPLFDYSSSQALAALAYGFGDDFVGTHKGFIACEMPAQLNRPSLSTLSVLTRAIHQEKAVKIAYRSLSSGRTTREIVPFVLVDNGLRWHVRGYDRRQSRFSDFVITRIFDPTITDSMIKEHETRESDIQWNRIVELEIVPHPSLKHPKTIEADYDMQNGVLNVNVRAAVAGYVLRRWNVDCSEDHSLKGPEYHLWLKNRQALYGVENLVIAPGYRSPDQQRLEAEME</sequence>
<dbReference type="EMBL" id="MARB01000009">
    <property type="protein sequence ID" value="ODJ87770.1"/>
    <property type="molecule type" value="Genomic_DNA"/>
</dbReference>
<dbReference type="PROSITE" id="PS52050">
    <property type="entry name" value="WYL"/>
    <property type="match status" value="1"/>
</dbReference>
<dbReference type="InterPro" id="IPR016634">
    <property type="entry name" value="CapW-like"/>
</dbReference>
<dbReference type="InterPro" id="IPR051534">
    <property type="entry name" value="CBASS_pafABC_assoc_protein"/>
</dbReference>
<dbReference type="Proteomes" id="UP000094769">
    <property type="component" value="Unassembled WGS sequence"/>
</dbReference>
<dbReference type="RefSeq" id="WP_235615173.1">
    <property type="nucleotide sequence ID" value="NZ_MARB01000009.1"/>
</dbReference>
<dbReference type="InterPro" id="IPR059019">
    <property type="entry name" value="WHD_CapW"/>
</dbReference>
<evidence type="ECO:0008006" key="6">
    <source>
        <dbReference type="Google" id="ProtNLM"/>
    </source>
</evidence>
<evidence type="ECO:0000259" key="1">
    <source>
        <dbReference type="Pfam" id="PF13280"/>
    </source>
</evidence>
<dbReference type="PIRSF" id="PIRSF015558">
    <property type="entry name" value="Txn_reg_DeoR_prd"/>
    <property type="match status" value="1"/>
</dbReference>
<feature type="domain" description="WYL" evidence="1">
    <location>
        <begin position="134"/>
        <end position="200"/>
    </location>
</feature>
<dbReference type="Pfam" id="PF26107">
    <property type="entry name" value="BrxR_CTD"/>
    <property type="match status" value="1"/>
</dbReference>
<accession>A0A7Z0VLX4</accession>
<protein>
    <recommendedName>
        <fullName evidence="6">WYL domain-containing protein</fullName>
    </recommendedName>
</protein>
<dbReference type="PANTHER" id="PTHR34580:SF3">
    <property type="entry name" value="PROTEIN PAFB"/>
    <property type="match status" value="1"/>
</dbReference>